<name>A0A538SVP0_UNCEI</name>
<keyword evidence="4" id="KW-0238">DNA-binding</keyword>
<dbReference type="AlphaFoldDB" id="A0A538SVP0"/>
<dbReference type="Gene3D" id="1.10.10.10">
    <property type="entry name" value="Winged helix-like DNA-binding domain superfamily/Winged helix DNA-binding domain"/>
    <property type="match status" value="1"/>
</dbReference>
<dbReference type="GO" id="GO:0006352">
    <property type="term" value="P:DNA-templated transcription initiation"/>
    <property type="evidence" value="ECO:0007669"/>
    <property type="project" value="InterPro"/>
</dbReference>
<dbReference type="GO" id="GO:0003677">
    <property type="term" value="F:DNA binding"/>
    <property type="evidence" value="ECO:0007669"/>
    <property type="project" value="UniProtKB-KW"/>
</dbReference>
<dbReference type="InterPro" id="IPR014284">
    <property type="entry name" value="RNA_pol_sigma-70_dom"/>
</dbReference>
<evidence type="ECO:0000256" key="3">
    <source>
        <dbReference type="ARBA" id="ARBA00023082"/>
    </source>
</evidence>
<feature type="domain" description="RNA polymerase sigma-70 region 2" evidence="7">
    <location>
        <begin position="20"/>
        <end position="84"/>
    </location>
</feature>
<dbReference type="InterPro" id="IPR013324">
    <property type="entry name" value="RNA_pol_sigma_r3/r4-like"/>
</dbReference>
<evidence type="ECO:0000313" key="9">
    <source>
        <dbReference type="EMBL" id="TMQ55442.1"/>
    </source>
</evidence>
<dbReference type="Gene3D" id="1.10.1740.10">
    <property type="match status" value="1"/>
</dbReference>
<comment type="similarity">
    <text evidence="1">Belongs to the sigma-70 factor family. ECF subfamily.</text>
</comment>
<dbReference type="Proteomes" id="UP000319829">
    <property type="component" value="Unassembled WGS sequence"/>
</dbReference>
<gene>
    <name evidence="9" type="ORF">E6K74_03290</name>
</gene>
<evidence type="ECO:0000256" key="2">
    <source>
        <dbReference type="ARBA" id="ARBA00023015"/>
    </source>
</evidence>
<evidence type="ECO:0000256" key="5">
    <source>
        <dbReference type="ARBA" id="ARBA00023163"/>
    </source>
</evidence>
<evidence type="ECO:0000256" key="6">
    <source>
        <dbReference type="SAM" id="MobiDB-lite"/>
    </source>
</evidence>
<dbReference type="InterPro" id="IPR013249">
    <property type="entry name" value="RNA_pol_sigma70_r4_t2"/>
</dbReference>
<dbReference type="InterPro" id="IPR039425">
    <property type="entry name" value="RNA_pol_sigma-70-like"/>
</dbReference>
<dbReference type="SUPFAM" id="SSF88946">
    <property type="entry name" value="Sigma2 domain of RNA polymerase sigma factors"/>
    <property type="match status" value="1"/>
</dbReference>
<dbReference type="InterPro" id="IPR036388">
    <property type="entry name" value="WH-like_DNA-bd_sf"/>
</dbReference>
<evidence type="ECO:0000259" key="7">
    <source>
        <dbReference type="Pfam" id="PF04542"/>
    </source>
</evidence>
<dbReference type="InterPro" id="IPR013325">
    <property type="entry name" value="RNA_pol_sigma_r2"/>
</dbReference>
<accession>A0A538SVP0</accession>
<dbReference type="InterPro" id="IPR007627">
    <property type="entry name" value="RNA_pol_sigma70_r2"/>
</dbReference>
<evidence type="ECO:0000256" key="1">
    <source>
        <dbReference type="ARBA" id="ARBA00010641"/>
    </source>
</evidence>
<dbReference type="EMBL" id="VBOU01000026">
    <property type="protein sequence ID" value="TMQ55442.1"/>
    <property type="molecule type" value="Genomic_DNA"/>
</dbReference>
<keyword evidence="3" id="KW-0731">Sigma factor</keyword>
<evidence type="ECO:0000313" key="10">
    <source>
        <dbReference type="Proteomes" id="UP000319829"/>
    </source>
</evidence>
<feature type="region of interest" description="Disordered" evidence="6">
    <location>
        <begin position="94"/>
        <end position="115"/>
    </location>
</feature>
<dbReference type="NCBIfam" id="TIGR02937">
    <property type="entry name" value="sigma70-ECF"/>
    <property type="match status" value="1"/>
</dbReference>
<evidence type="ECO:0000256" key="4">
    <source>
        <dbReference type="ARBA" id="ARBA00023125"/>
    </source>
</evidence>
<evidence type="ECO:0000259" key="8">
    <source>
        <dbReference type="Pfam" id="PF08281"/>
    </source>
</evidence>
<dbReference type="CDD" id="cd06171">
    <property type="entry name" value="Sigma70_r4"/>
    <property type="match status" value="1"/>
</dbReference>
<dbReference type="GO" id="GO:0016987">
    <property type="term" value="F:sigma factor activity"/>
    <property type="evidence" value="ECO:0007669"/>
    <property type="project" value="UniProtKB-KW"/>
</dbReference>
<sequence length="178" mass="20057">METGLEPETTPSFHERFVELFEAHFHSVYRYLNRLSGDPELAADVAQEAFVKLYQRGSLPDVPEAWVISVAMNLFRNAATTRSRRLRLLTPARGESVLSDPPPAPDAAVEAEDTRRRVRSALDRMSERERHMLLLRAEGLSYRDIAAALLMNEASVGVLLARARRAFRKIYEESSGAS</sequence>
<proteinExistence type="inferred from homology"/>
<feature type="domain" description="RNA polymerase sigma factor 70 region 4 type 2" evidence="8">
    <location>
        <begin position="116"/>
        <end position="166"/>
    </location>
</feature>
<keyword evidence="5" id="KW-0804">Transcription</keyword>
<keyword evidence="2" id="KW-0805">Transcription regulation</keyword>
<protein>
    <submittedName>
        <fullName evidence="9">Sigma-70 family RNA polymerase sigma factor</fullName>
    </submittedName>
</protein>
<comment type="caution">
    <text evidence="9">The sequence shown here is derived from an EMBL/GenBank/DDBJ whole genome shotgun (WGS) entry which is preliminary data.</text>
</comment>
<dbReference type="Pfam" id="PF08281">
    <property type="entry name" value="Sigma70_r4_2"/>
    <property type="match status" value="1"/>
</dbReference>
<dbReference type="Pfam" id="PF04542">
    <property type="entry name" value="Sigma70_r2"/>
    <property type="match status" value="1"/>
</dbReference>
<reference evidence="9 10" key="1">
    <citation type="journal article" date="2019" name="Nat. Microbiol.">
        <title>Mediterranean grassland soil C-N compound turnover is dependent on rainfall and depth, and is mediated by genomically divergent microorganisms.</title>
        <authorList>
            <person name="Diamond S."/>
            <person name="Andeer P.F."/>
            <person name="Li Z."/>
            <person name="Crits-Christoph A."/>
            <person name="Burstein D."/>
            <person name="Anantharaman K."/>
            <person name="Lane K.R."/>
            <person name="Thomas B.C."/>
            <person name="Pan C."/>
            <person name="Northen T.R."/>
            <person name="Banfield J.F."/>
        </authorList>
    </citation>
    <scope>NUCLEOTIDE SEQUENCE [LARGE SCALE GENOMIC DNA]</scope>
    <source>
        <strain evidence="9">WS_4</strain>
    </source>
</reference>
<dbReference type="SUPFAM" id="SSF88659">
    <property type="entry name" value="Sigma3 and sigma4 domains of RNA polymerase sigma factors"/>
    <property type="match status" value="1"/>
</dbReference>
<organism evidence="9 10">
    <name type="scientific">Eiseniibacteriota bacterium</name>
    <dbReference type="NCBI Taxonomy" id="2212470"/>
    <lineage>
        <taxon>Bacteria</taxon>
        <taxon>Candidatus Eiseniibacteriota</taxon>
    </lineage>
</organism>
<dbReference type="PANTHER" id="PTHR43133:SF8">
    <property type="entry name" value="RNA POLYMERASE SIGMA FACTOR HI_1459-RELATED"/>
    <property type="match status" value="1"/>
</dbReference>
<dbReference type="PANTHER" id="PTHR43133">
    <property type="entry name" value="RNA POLYMERASE ECF-TYPE SIGMA FACTO"/>
    <property type="match status" value="1"/>
</dbReference>